<dbReference type="EMBL" id="AUWU02000004">
    <property type="protein sequence ID" value="KAH0573617.1"/>
    <property type="molecule type" value="Genomic_DNA"/>
</dbReference>
<evidence type="ECO:0000313" key="4">
    <source>
        <dbReference type="Proteomes" id="UP000018208"/>
    </source>
</evidence>
<organism evidence="2">
    <name type="scientific">Spironucleus salmonicida</name>
    <dbReference type="NCBI Taxonomy" id="348837"/>
    <lineage>
        <taxon>Eukaryota</taxon>
        <taxon>Metamonada</taxon>
        <taxon>Diplomonadida</taxon>
        <taxon>Hexamitidae</taxon>
        <taxon>Hexamitinae</taxon>
        <taxon>Spironucleus</taxon>
    </lineage>
</organism>
<feature type="region of interest" description="Disordered" evidence="1">
    <location>
        <begin position="80"/>
        <end position="106"/>
    </location>
</feature>
<feature type="region of interest" description="Disordered" evidence="1">
    <location>
        <begin position="38"/>
        <end position="67"/>
    </location>
</feature>
<evidence type="ECO:0000313" key="3">
    <source>
        <dbReference type="EMBL" id="KAH0573617.1"/>
    </source>
</evidence>
<evidence type="ECO:0000256" key="1">
    <source>
        <dbReference type="SAM" id="MobiDB-lite"/>
    </source>
</evidence>
<dbReference type="EMBL" id="KI545981">
    <property type="protein sequence ID" value="EST48534.1"/>
    <property type="molecule type" value="Genomic_DNA"/>
</dbReference>
<name>V6M5A1_9EUKA</name>
<gene>
    <name evidence="2" type="ORF">SS50377_11145</name>
    <name evidence="3" type="ORF">SS50377_23552</name>
</gene>
<dbReference type="AlphaFoldDB" id="V6M5A1"/>
<dbReference type="VEuPathDB" id="GiardiaDB:SS50377_23552"/>
<reference evidence="2 3" key="1">
    <citation type="journal article" date="2014" name="PLoS Genet.">
        <title>The Genome of Spironucleus salmonicida Highlights a Fish Pathogen Adapted to Fluctuating Environments.</title>
        <authorList>
            <person name="Xu F."/>
            <person name="Jerlstrom-Hultqvist J."/>
            <person name="Einarsson E."/>
            <person name="Astvaldsson A."/>
            <person name="Svard S.G."/>
            <person name="Andersson J.O."/>
        </authorList>
    </citation>
    <scope>NUCLEOTIDE SEQUENCE</scope>
    <source>
        <strain evidence="3">ATCC 50377</strain>
    </source>
</reference>
<sequence>MSQVKSLEQQILSEQKQLDIELTKLKQLEYQFQLERDLKKRQESRQKQRKIQEQQKEEEKIQKEKQFKNRIEEIHKIDYQSRTQNNQNKNQIQGRSSQVKETTMNEIKQQMESRKIAASQKWNQIMIEKHQRQNIKLQQASSQKLNAQKIQASRGQYSAQIEVYKNPQLITIPKGVVTANDIIEW</sequence>
<protein>
    <submittedName>
        <fullName evidence="2">Uncharacterized protein</fullName>
    </submittedName>
</protein>
<keyword evidence="4" id="KW-1185">Reference proteome</keyword>
<dbReference type="Proteomes" id="UP000018208">
    <property type="component" value="Unassembled WGS sequence"/>
</dbReference>
<proteinExistence type="predicted"/>
<accession>V6M5A1</accession>
<reference evidence="3" key="2">
    <citation type="submission" date="2020-12" db="EMBL/GenBank/DDBJ databases">
        <title>New Spironucleus salmonicida genome in near-complete chromosomes.</title>
        <authorList>
            <person name="Xu F."/>
            <person name="Kurt Z."/>
            <person name="Jimenez-Gonzalez A."/>
            <person name="Astvaldsson A."/>
            <person name="Andersson J.O."/>
            <person name="Svard S.G."/>
        </authorList>
    </citation>
    <scope>NUCLEOTIDE SEQUENCE</scope>
    <source>
        <strain evidence="3">ATCC 50377</strain>
    </source>
</reference>
<evidence type="ECO:0000313" key="2">
    <source>
        <dbReference type="EMBL" id="EST48534.1"/>
    </source>
</evidence>